<name>C7LK96_KARMS</name>
<evidence type="ECO:0000256" key="6">
    <source>
        <dbReference type="PIRSR" id="PIRSR604450-51"/>
    </source>
</evidence>
<dbReference type="KEGG" id="sms:SMDSEM_147"/>
<dbReference type="InterPro" id="IPR004450">
    <property type="entry name" value="Thr_synthase-like"/>
</dbReference>
<dbReference type="InterPro" id="IPR037158">
    <property type="entry name" value="Thr_synth_N_sf"/>
</dbReference>
<dbReference type="Gene3D" id="3.90.1380.10">
    <property type="entry name" value="Threonine synthase, N-terminal domain"/>
    <property type="match status" value="1"/>
</dbReference>
<evidence type="ECO:0000313" key="9">
    <source>
        <dbReference type="EMBL" id="ACU52858.1"/>
    </source>
</evidence>
<dbReference type="EC" id="4.2.3.1" evidence="5"/>
<dbReference type="Pfam" id="PF14821">
    <property type="entry name" value="Thr_synth_N"/>
    <property type="match status" value="1"/>
</dbReference>
<evidence type="ECO:0000256" key="3">
    <source>
        <dbReference type="ARBA" id="ARBA00022898"/>
    </source>
</evidence>
<evidence type="ECO:0000313" key="10">
    <source>
        <dbReference type="Proteomes" id="UP000008074"/>
    </source>
</evidence>
<dbReference type="Proteomes" id="UP000008074">
    <property type="component" value="Chromosome"/>
</dbReference>
<accession>C7LK96</accession>
<evidence type="ECO:0000256" key="1">
    <source>
        <dbReference type="ARBA" id="ARBA00001933"/>
    </source>
</evidence>
<reference evidence="9 10" key="1">
    <citation type="journal article" date="2009" name="Proc. Natl. Acad. Sci. U.S.A.">
        <title>Convergent evolution of metabolic roles in bacterial co-symbionts of insects.</title>
        <authorList>
            <person name="McCutcheon J.P."/>
            <person name="McDonald B.R."/>
            <person name="Moran N.A."/>
        </authorList>
    </citation>
    <scope>NUCLEOTIDE SEQUENCE [LARGE SCALE GENOMIC DNA]</scope>
    <source>
        <strain evidence="9 10">SMDSEM</strain>
    </source>
</reference>
<comment type="similarity">
    <text evidence="2">Belongs to the threonine synthase family.</text>
</comment>
<dbReference type="NCBIfam" id="TIGR00260">
    <property type="entry name" value="thrC"/>
    <property type="match status" value="1"/>
</dbReference>
<dbReference type="InterPro" id="IPR001926">
    <property type="entry name" value="TrpB-like_PALP"/>
</dbReference>
<evidence type="ECO:0000259" key="7">
    <source>
        <dbReference type="Pfam" id="PF00291"/>
    </source>
</evidence>
<dbReference type="HOGENOM" id="CLU_015170_0_0_10"/>
<feature type="domain" description="Threonine synthase N-terminal" evidence="8">
    <location>
        <begin position="3"/>
        <end position="79"/>
    </location>
</feature>
<dbReference type="GO" id="GO:0004795">
    <property type="term" value="F:threonine synthase activity"/>
    <property type="evidence" value="ECO:0007669"/>
    <property type="project" value="UniProtKB-UniRule"/>
</dbReference>
<comment type="cofactor">
    <cofactor evidence="1 6">
        <name>pyridoxal 5'-phosphate</name>
        <dbReference type="ChEBI" id="CHEBI:597326"/>
    </cofactor>
</comment>
<dbReference type="PANTHER" id="PTHR42690:SF1">
    <property type="entry name" value="THREONINE SYNTHASE-LIKE 2"/>
    <property type="match status" value="1"/>
</dbReference>
<proteinExistence type="inferred from homology"/>
<dbReference type="STRING" id="595499.SMDSEM_147"/>
<gene>
    <name evidence="9" type="primary">thrC</name>
    <name evidence="9" type="ordered locus">SMDSEM_147</name>
</gene>
<evidence type="ECO:0000259" key="8">
    <source>
        <dbReference type="Pfam" id="PF14821"/>
    </source>
</evidence>
<keyword evidence="3 6" id="KW-0663">Pyridoxal phosphate</keyword>
<organism evidence="9 10">
    <name type="scientific">Karelsulcia muelleri (strain SMDSEM)</name>
    <name type="common">Sulcia muelleri</name>
    <dbReference type="NCBI Taxonomy" id="595499"/>
    <lineage>
        <taxon>Bacteria</taxon>
        <taxon>Pseudomonadati</taxon>
        <taxon>Bacteroidota</taxon>
        <taxon>Flavobacteriia</taxon>
        <taxon>Flavobacteriales</taxon>
        <taxon>Candidatus Karelsulcia</taxon>
    </lineage>
</organism>
<dbReference type="AlphaFoldDB" id="C7LK96"/>
<sequence length="437" mass="50422">MLYKSLKNNKYIASFKEAVLFGQSPDKGLYFPEKIPLLEKKFFQNISNLEVNDLMMEVIKPFIGNEIPYKELLNIISNTVNFKINLKKIYENFFSLELFLGPTMAFKDIGVKFLSGCIKYFCKQIKKNIIILTATSGDTGAAVANAFNKIDGVKVVILYPSSKISFLQEKQITTLGDNILALEIKGNFDDCQLLAKKAFYDEQIRKKLFLTSANSINIARLLSQIFYYFLCYKLLFKKKNNEKIIFSIPSGNFGNICAGLIAFKMGLPVKHFIAATNINDTVPRLLKSEIYNPYPTKETISNAMDIADPNNFSRIMYMFKHVKNIKKIFSAYSFSDQETINIIKFIWEKYKYMMDPHGAIGYLGLKKFYFDKKNFNYKNIFLATASPVKFLDKINKKLSDQILLNEKVKKLLKKTKKSIKLSNEYENFKNWLLTSNL</sequence>
<dbReference type="SUPFAM" id="SSF53686">
    <property type="entry name" value="Tryptophan synthase beta subunit-like PLP-dependent enzymes"/>
    <property type="match status" value="1"/>
</dbReference>
<dbReference type="PANTHER" id="PTHR42690">
    <property type="entry name" value="THREONINE SYNTHASE FAMILY MEMBER"/>
    <property type="match status" value="1"/>
</dbReference>
<evidence type="ECO:0000256" key="4">
    <source>
        <dbReference type="ARBA" id="ARBA00023239"/>
    </source>
</evidence>
<feature type="domain" description="Tryptophan synthase beta chain-like PALP" evidence="7">
    <location>
        <begin position="97"/>
        <end position="367"/>
    </location>
</feature>
<evidence type="ECO:0000256" key="2">
    <source>
        <dbReference type="ARBA" id="ARBA00005517"/>
    </source>
</evidence>
<protein>
    <recommendedName>
        <fullName evidence="5">Threonine synthase</fullName>
        <ecNumber evidence="5">4.2.3.1</ecNumber>
    </recommendedName>
</protein>
<evidence type="ECO:0000256" key="5">
    <source>
        <dbReference type="NCBIfam" id="TIGR00260"/>
    </source>
</evidence>
<dbReference type="GO" id="GO:0009088">
    <property type="term" value="P:threonine biosynthetic process"/>
    <property type="evidence" value="ECO:0007669"/>
    <property type="project" value="UniProtKB-UniRule"/>
</dbReference>
<dbReference type="Pfam" id="PF00291">
    <property type="entry name" value="PALP"/>
    <property type="match status" value="1"/>
</dbReference>
<keyword evidence="4" id="KW-0456">Lyase</keyword>
<dbReference type="InterPro" id="IPR036052">
    <property type="entry name" value="TrpB-like_PALP_sf"/>
</dbReference>
<dbReference type="Gene3D" id="3.40.50.1100">
    <property type="match status" value="2"/>
</dbReference>
<dbReference type="EMBL" id="CP001605">
    <property type="protein sequence ID" value="ACU52858.1"/>
    <property type="molecule type" value="Genomic_DNA"/>
</dbReference>
<dbReference type="InterPro" id="IPR051166">
    <property type="entry name" value="Threonine_Synthase"/>
</dbReference>
<dbReference type="InterPro" id="IPR029144">
    <property type="entry name" value="Thr_synth_N"/>
</dbReference>
<feature type="modified residue" description="N6-(pyridoxal phosphate)lysine" evidence="6">
    <location>
        <position position="107"/>
    </location>
</feature>